<dbReference type="Proteomes" id="UP001604277">
    <property type="component" value="Unassembled WGS sequence"/>
</dbReference>
<accession>A0ABD1U4H8</accession>
<feature type="compositionally biased region" description="Polar residues" evidence="1">
    <location>
        <begin position="1"/>
        <end position="24"/>
    </location>
</feature>
<reference evidence="3" key="1">
    <citation type="submission" date="2024-07" db="EMBL/GenBank/DDBJ databases">
        <title>Two chromosome-level genome assemblies of Korean endemic species Abeliophyllum distichum and Forsythia ovata (Oleaceae).</title>
        <authorList>
            <person name="Jang H."/>
        </authorList>
    </citation>
    <scope>NUCLEOTIDE SEQUENCE [LARGE SCALE GENOMIC DNA]</scope>
</reference>
<feature type="region of interest" description="Disordered" evidence="1">
    <location>
        <begin position="1"/>
        <end position="34"/>
    </location>
</feature>
<proteinExistence type="predicted"/>
<name>A0ABD1U4H8_9LAMI</name>
<protein>
    <submittedName>
        <fullName evidence="2">Uncharacterized protein</fullName>
    </submittedName>
</protein>
<dbReference type="EMBL" id="JBFOLJ010000007">
    <property type="protein sequence ID" value="KAL2519892.1"/>
    <property type="molecule type" value="Genomic_DNA"/>
</dbReference>
<evidence type="ECO:0000256" key="1">
    <source>
        <dbReference type="SAM" id="MobiDB-lite"/>
    </source>
</evidence>
<evidence type="ECO:0000313" key="3">
    <source>
        <dbReference type="Proteomes" id="UP001604277"/>
    </source>
</evidence>
<keyword evidence="3" id="KW-1185">Reference proteome</keyword>
<sequence>MGGSTNGREQSSGGSTNGSEQISGLNRDLSHEGQRAAAEIAISCLRFTPPEMGRDEGDGGRKNRDLGLEWGMEREDSHMQMGRPYLGLPGWVLNFVAGVDAPLTWRMPRQPGAENFLPPDGAYHWKQGDGMNLESRIEVWERLMKFIRALNLLPSEDQSQPKSTGIKTKANGRDIARKAPSLSAQAGRPSVCPKANFGKQIWDLWGLF</sequence>
<comment type="caution">
    <text evidence="2">The sequence shown here is derived from an EMBL/GenBank/DDBJ whole genome shotgun (WGS) entry which is preliminary data.</text>
</comment>
<organism evidence="2 3">
    <name type="scientific">Forsythia ovata</name>
    <dbReference type="NCBI Taxonomy" id="205694"/>
    <lineage>
        <taxon>Eukaryota</taxon>
        <taxon>Viridiplantae</taxon>
        <taxon>Streptophyta</taxon>
        <taxon>Embryophyta</taxon>
        <taxon>Tracheophyta</taxon>
        <taxon>Spermatophyta</taxon>
        <taxon>Magnoliopsida</taxon>
        <taxon>eudicotyledons</taxon>
        <taxon>Gunneridae</taxon>
        <taxon>Pentapetalae</taxon>
        <taxon>asterids</taxon>
        <taxon>lamiids</taxon>
        <taxon>Lamiales</taxon>
        <taxon>Oleaceae</taxon>
        <taxon>Forsythieae</taxon>
        <taxon>Forsythia</taxon>
    </lineage>
</organism>
<dbReference type="AlphaFoldDB" id="A0ABD1U4H8"/>
<gene>
    <name evidence="2" type="ORF">Fot_23815</name>
</gene>
<evidence type="ECO:0000313" key="2">
    <source>
        <dbReference type="EMBL" id="KAL2519892.1"/>
    </source>
</evidence>